<dbReference type="GO" id="GO:0015501">
    <property type="term" value="F:glutamate:sodium symporter activity"/>
    <property type="evidence" value="ECO:0007669"/>
    <property type="project" value="InterPro"/>
</dbReference>
<name>A0A8E1WGW8_9HYPH</name>
<keyword evidence="1" id="KW-0812">Transmembrane</keyword>
<keyword evidence="1" id="KW-1133">Transmembrane helix</keyword>
<dbReference type="GO" id="GO:0015813">
    <property type="term" value="P:L-glutamate transmembrane transport"/>
    <property type="evidence" value="ECO:0007669"/>
    <property type="project" value="InterPro"/>
</dbReference>
<keyword evidence="1" id="KW-0472">Membrane</keyword>
<gene>
    <name evidence="2" type="ORF">HNQ96_003238</name>
</gene>
<dbReference type="InterPro" id="IPR004445">
    <property type="entry name" value="GltS"/>
</dbReference>
<dbReference type="EMBL" id="JACHGI010000005">
    <property type="protein sequence ID" value="MBB6467359.1"/>
    <property type="molecule type" value="Genomic_DNA"/>
</dbReference>
<proteinExistence type="predicted"/>
<dbReference type="AlphaFoldDB" id="A0A8E1WGW8"/>
<dbReference type="Pfam" id="PF03616">
    <property type="entry name" value="Glt_symporter"/>
    <property type="match status" value="1"/>
</dbReference>
<comment type="caution">
    <text evidence="2">The sequence shown here is derived from an EMBL/GenBank/DDBJ whole genome shotgun (WGS) entry which is preliminary data.</text>
</comment>
<feature type="transmembrane region" description="Helical" evidence="1">
    <location>
        <begin position="13"/>
        <end position="30"/>
    </location>
</feature>
<protein>
    <submittedName>
        <fullName evidence="2">Sodium--glutamate symport carrier gltS</fullName>
    </submittedName>
</protein>
<evidence type="ECO:0000313" key="2">
    <source>
        <dbReference type="EMBL" id="MBB6467359.1"/>
    </source>
</evidence>
<dbReference type="Proteomes" id="UP000532373">
    <property type="component" value="Unassembled WGS sequence"/>
</dbReference>
<accession>A0A8E1WGW8</accession>
<reference evidence="2 3" key="1">
    <citation type="submission" date="2020-08" db="EMBL/GenBank/DDBJ databases">
        <title>Genomic Encyclopedia of Type Strains, Phase IV (KMG-IV): sequencing the most valuable type-strain genomes for metagenomic binning, comparative biology and taxonomic classification.</title>
        <authorList>
            <person name="Goeker M."/>
        </authorList>
    </citation>
    <scope>NUCLEOTIDE SEQUENCE [LARGE SCALE GENOMIC DNA]</scope>
    <source>
        <strain evidence="2 3">DSM 17454</strain>
    </source>
</reference>
<sequence>MAIADNTLVSPDFLTLTLGIVVYFFGVILNRRIAFLRNYNIPEPVTGGFWLPGPSGSSMA</sequence>
<organism evidence="2 3">
    <name type="scientific">Aminobacter carboxidus</name>
    <dbReference type="NCBI Taxonomy" id="376165"/>
    <lineage>
        <taxon>Bacteria</taxon>
        <taxon>Pseudomonadati</taxon>
        <taxon>Pseudomonadota</taxon>
        <taxon>Alphaproteobacteria</taxon>
        <taxon>Hyphomicrobiales</taxon>
        <taxon>Phyllobacteriaceae</taxon>
        <taxon>Aminobacter</taxon>
    </lineage>
</organism>
<evidence type="ECO:0000256" key="1">
    <source>
        <dbReference type="SAM" id="Phobius"/>
    </source>
</evidence>
<dbReference type="RefSeq" id="WP_184769752.1">
    <property type="nucleotide sequence ID" value="NZ_JACHGI010000005.1"/>
</dbReference>
<evidence type="ECO:0000313" key="3">
    <source>
        <dbReference type="Proteomes" id="UP000532373"/>
    </source>
</evidence>
<dbReference type="GO" id="GO:0016020">
    <property type="term" value="C:membrane"/>
    <property type="evidence" value="ECO:0007669"/>
    <property type="project" value="InterPro"/>
</dbReference>